<sequence length="53" mass="5942">MGSLEFVFERSTIIASIRINGAASMPLRTAGSRILLREEERSCFMQPIVEQQA</sequence>
<organism evidence="1 2">
    <name type="scientific">Brucella suis biovar 1 (strain 1330)</name>
    <dbReference type="NCBI Taxonomy" id="204722"/>
    <lineage>
        <taxon>Bacteria</taxon>
        <taxon>Pseudomonadati</taxon>
        <taxon>Pseudomonadota</taxon>
        <taxon>Alphaproteobacteria</taxon>
        <taxon>Hyphomicrobiales</taxon>
        <taxon>Brucellaceae</taxon>
        <taxon>Brucella/Ochrobactrum group</taxon>
        <taxon>Brucella</taxon>
    </lineage>
</organism>
<dbReference type="EMBL" id="CP002997">
    <property type="protein sequence ID" value="AEM18307.1"/>
    <property type="molecule type" value="Genomic_DNA"/>
</dbReference>
<reference evidence="1 2" key="1">
    <citation type="journal article" date="2011" name="J. Bacteriol.">
        <title>Revised genome sequence of Brucella suis 1330.</title>
        <authorList>
            <person name="Tae H."/>
            <person name="Shallom S."/>
            <person name="Settlage R."/>
            <person name="Preston D."/>
            <person name="Adams L.G."/>
            <person name="Garner H.R."/>
        </authorList>
    </citation>
    <scope>NUCLEOTIDE SEQUENCE [LARGE SCALE GENOMIC DNA]</scope>
    <source>
        <strain evidence="1 2">1330</strain>
    </source>
</reference>
<dbReference type="AlphaFoldDB" id="A0A0H3GBG7"/>
<accession>A0A0H3GBG7</accession>
<dbReference type="Proteomes" id="UP000007104">
    <property type="component" value="Chromosome I"/>
</dbReference>
<dbReference type="KEGG" id="bsi:BS1330_I0961"/>
<evidence type="ECO:0000313" key="1">
    <source>
        <dbReference type="EMBL" id="AEM18307.1"/>
    </source>
</evidence>
<proteinExistence type="predicted"/>
<gene>
    <name evidence="1" type="ordered locus">BS1330_I0961</name>
</gene>
<evidence type="ECO:0000313" key="2">
    <source>
        <dbReference type="Proteomes" id="UP000007104"/>
    </source>
</evidence>
<dbReference type="HOGENOM" id="CLU_3115336_0_0_5"/>
<dbReference type="KEGG" id="bms:BR0965"/>
<protein>
    <submittedName>
        <fullName evidence="1">Uncharacterized protein</fullName>
    </submittedName>
</protein>
<name>A0A0H3GBG7_BRUSU</name>
<keyword evidence="2" id="KW-1185">Reference proteome</keyword>